<evidence type="ECO:0000313" key="3">
    <source>
        <dbReference type="Proteomes" id="UP000286701"/>
    </source>
</evidence>
<dbReference type="RefSeq" id="WP_128534259.1">
    <property type="nucleotide sequence ID" value="NZ_SBIW01000006.1"/>
</dbReference>
<dbReference type="AlphaFoldDB" id="A0A3S4YAG6"/>
<keyword evidence="3" id="KW-1185">Reference proteome</keyword>
<evidence type="ECO:0000256" key="1">
    <source>
        <dbReference type="SAM" id="SignalP"/>
    </source>
</evidence>
<dbReference type="InterPro" id="IPR029062">
    <property type="entry name" value="Class_I_gatase-like"/>
</dbReference>
<dbReference type="EMBL" id="SBIW01000006">
    <property type="protein sequence ID" value="RWY50840.1"/>
    <property type="molecule type" value="Genomic_DNA"/>
</dbReference>
<sequence>MKRKLAVIVLFVYSMVTCKAMAQTVALDYYFNHETHTTKAGQAERFHYLWEDTANSGFSVWGSIFKSQGASLTSIDVAPTPQNLKNVAVYIIVDPDSQKENKQPNYIQKADADNIAQWVKAGGVLILMANDSANVELNHFNLLAGYFGLHFNNDMQNHVIDDAHFEDGAVIIDNNPFFKTARKAFIKDACSISLTGTAKPLLTTAGGAAIAAIARYGKGTVIAVGDPWLYNEYVNGRLPAGFDNDKAATDLAKYLLSLNQ</sequence>
<keyword evidence="1" id="KW-0732">Signal</keyword>
<dbReference type="OrthoDB" id="6381507at2"/>
<accession>A0A3S4YAG6</accession>
<feature type="chain" id="PRO_5018553474" evidence="1">
    <location>
        <begin position="23"/>
        <end position="260"/>
    </location>
</feature>
<gene>
    <name evidence="2" type="ORF">EPL05_12245</name>
</gene>
<name>A0A3S4YAG6_9SPHI</name>
<dbReference type="Gene3D" id="3.40.50.880">
    <property type="match status" value="1"/>
</dbReference>
<comment type="caution">
    <text evidence="2">The sequence shown here is derived from an EMBL/GenBank/DDBJ whole genome shotgun (WGS) entry which is preliminary data.</text>
</comment>
<proteinExistence type="predicted"/>
<evidence type="ECO:0000313" key="2">
    <source>
        <dbReference type="EMBL" id="RWY50840.1"/>
    </source>
</evidence>
<dbReference type="Proteomes" id="UP000286701">
    <property type="component" value="Unassembled WGS sequence"/>
</dbReference>
<reference evidence="2 3" key="1">
    <citation type="submission" date="2019-01" db="EMBL/GenBank/DDBJ databases">
        <title>Mucilaginibacter antarcticum sp. nov., isolated from antarctic soil.</title>
        <authorList>
            <person name="Yan Y.-Q."/>
            <person name="Du Z.-J."/>
        </authorList>
    </citation>
    <scope>NUCLEOTIDE SEQUENCE [LARGE SCALE GENOMIC DNA]</scope>
    <source>
        <strain evidence="2 3">F01003</strain>
    </source>
</reference>
<dbReference type="SUPFAM" id="SSF52317">
    <property type="entry name" value="Class I glutamine amidotransferase-like"/>
    <property type="match status" value="1"/>
</dbReference>
<protein>
    <submittedName>
        <fullName evidence="2">DUF4350 domain-containing protein</fullName>
    </submittedName>
</protein>
<organism evidence="2 3">
    <name type="scientific">Mucilaginibacter gilvus</name>
    <dbReference type="NCBI Taxonomy" id="2305909"/>
    <lineage>
        <taxon>Bacteria</taxon>
        <taxon>Pseudomonadati</taxon>
        <taxon>Bacteroidota</taxon>
        <taxon>Sphingobacteriia</taxon>
        <taxon>Sphingobacteriales</taxon>
        <taxon>Sphingobacteriaceae</taxon>
        <taxon>Mucilaginibacter</taxon>
    </lineage>
</organism>
<feature type="signal peptide" evidence="1">
    <location>
        <begin position="1"/>
        <end position="22"/>
    </location>
</feature>